<proteinExistence type="predicted"/>
<dbReference type="SUPFAM" id="SSF54695">
    <property type="entry name" value="POZ domain"/>
    <property type="match status" value="2"/>
</dbReference>
<evidence type="ECO:0000313" key="3">
    <source>
        <dbReference type="EMBL" id="KAG9327926.1"/>
    </source>
</evidence>
<dbReference type="OrthoDB" id="2347980at2759"/>
<protein>
    <recommendedName>
        <fullName evidence="2">BTB domain-containing protein</fullName>
    </recommendedName>
</protein>
<dbReference type="InterPro" id="IPR042345">
    <property type="entry name" value="Btbd7"/>
</dbReference>
<accession>A0A8T2MK22</accession>
<dbReference type="InterPro" id="IPR011333">
    <property type="entry name" value="SKP1/BTB/POZ_sf"/>
</dbReference>
<evidence type="ECO:0000259" key="2">
    <source>
        <dbReference type="PROSITE" id="PS50097"/>
    </source>
</evidence>
<dbReference type="PROSITE" id="PS50097">
    <property type="entry name" value="BTB"/>
    <property type="match status" value="2"/>
</dbReference>
<organism evidence="3 4">
    <name type="scientific">Albula glossodonta</name>
    <name type="common">roundjaw bonefish</name>
    <dbReference type="NCBI Taxonomy" id="121402"/>
    <lineage>
        <taxon>Eukaryota</taxon>
        <taxon>Metazoa</taxon>
        <taxon>Chordata</taxon>
        <taxon>Craniata</taxon>
        <taxon>Vertebrata</taxon>
        <taxon>Euteleostomi</taxon>
        <taxon>Actinopterygii</taxon>
        <taxon>Neopterygii</taxon>
        <taxon>Teleostei</taxon>
        <taxon>Albuliformes</taxon>
        <taxon>Albulidae</taxon>
        <taxon>Albula</taxon>
    </lineage>
</organism>
<dbReference type="InterPro" id="IPR000210">
    <property type="entry name" value="BTB/POZ_dom"/>
</dbReference>
<dbReference type="Gene3D" id="3.30.710.10">
    <property type="entry name" value="Potassium Channel Kv1.1, Chain A"/>
    <property type="match status" value="2"/>
</dbReference>
<feature type="region of interest" description="Disordered" evidence="1">
    <location>
        <begin position="1"/>
        <end position="65"/>
    </location>
</feature>
<evidence type="ECO:0000313" key="4">
    <source>
        <dbReference type="Proteomes" id="UP000824540"/>
    </source>
</evidence>
<dbReference type="InterPro" id="IPR047935">
    <property type="entry name" value="BTBD7_BTB_POZ_second"/>
</dbReference>
<dbReference type="Proteomes" id="UP000824540">
    <property type="component" value="Unassembled WGS sequence"/>
</dbReference>
<dbReference type="GO" id="GO:0061138">
    <property type="term" value="P:morphogenesis of a branching epithelium"/>
    <property type="evidence" value="ECO:0007669"/>
    <property type="project" value="InterPro"/>
</dbReference>
<dbReference type="SMART" id="SM00225">
    <property type="entry name" value="BTB"/>
    <property type="match status" value="2"/>
</dbReference>
<keyword evidence="4" id="KW-1185">Reference proteome</keyword>
<dbReference type="CDD" id="cd18284">
    <property type="entry name" value="BTB2_POZ_BTBD7"/>
    <property type="match status" value="1"/>
</dbReference>
<feature type="compositionally biased region" description="Low complexity" evidence="1">
    <location>
        <begin position="1"/>
        <end position="14"/>
    </location>
</feature>
<dbReference type="EMBL" id="JAFBMS010002973">
    <property type="protein sequence ID" value="KAG9327926.1"/>
    <property type="molecule type" value="Genomic_DNA"/>
</dbReference>
<comment type="caution">
    <text evidence="3">The sequence shown here is derived from an EMBL/GenBank/DDBJ whole genome shotgun (WGS) entry which is preliminary data.</text>
</comment>
<feature type="domain" description="BTB" evidence="2">
    <location>
        <begin position="291"/>
        <end position="363"/>
    </location>
</feature>
<reference evidence="3" key="1">
    <citation type="thesis" date="2021" institute="BYU ScholarsArchive" country="Provo, UT, USA">
        <title>Applications of and Algorithms for Genome Assembly and Genomic Analyses with an Emphasis on Marine Teleosts.</title>
        <authorList>
            <person name="Pickett B.D."/>
        </authorList>
    </citation>
    <scope>NUCLEOTIDE SEQUENCE</scope>
    <source>
        <strain evidence="3">HI-2016</strain>
    </source>
</reference>
<dbReference type="PANTHER" id="PTHR16064:SF3">
    <property type="entry name" value="BTB_POZ DOMAIN-CONTAINING PROTEIN 7"/>
    <property type="match status" value="1"/>
</dbReference>
<dbReference type="Pfam" id="PF00651">
    <property type="entry name" value="BTB"/>
    <property type="match status" value="2"/>
</dbReference>
<sequence length="425" mass="46493">MGVSSSSYPNSSCSPRFGGSSQAQRTHIGTTPYGQQGSGCETKLYGPEQRGPDRPPERRKKTSSLATLRRRFIKRRKSGRSVDHARQMRELLSDWEVRDVAALVEEYEGTAALKELSLQADLARPEARSLRRDLGALYERRLCADMDLVFQGACFPVHRAILAARCPLFRKLLPSPSPPSSSSSELCREVLMDTGLVGVDAPMFSVLMRYLYTGELGASEADAWLQSQNADILVRLSEEFGTPNPLEADMRGLFDRMCYYDSLLSFSTDSGPGEGAAVSGGAAVAGCSTGGGEELRAHKALLAARSPFFRNLLQRRRRSGEEAATSQAPQGPTRIVLDESIIPKKYARVILHCMYTDAVDLSLVLHSSPSTGSLGEVQALVAGKAAMTRAEEAMELYHIALFLEFSMLAQELPSKKTFLPSFLLE</sequence>
<gene>
    <name evidence="3" type="ORF">JZ751_017268</name>
</gene>
<name>A0A8T2MK22_9TELE</name>
<feature type="compositionally biased region" description="Polar residues" evidence="1">
    <location>
        <begin position="19"/>
        <end position="39"/>
    </location>
</feature>
<dbReference type="AlphaFoldDB" id="A0A8T2MK22"/>
<dbReference type="PANTHER" id="PTHR16064">
    <property type="entry name" value="BTB POZ DOMAIN CONTAINING 7"/>
    <property type="match status" value="1"/>
</dbReference>
<feature type="domain" description="BTB" evidence="2">
    <location>
        <begin position="144"/>
        <end position="220"/>
    </location>
</feature>
<evidence type="ECO:0000256" key="1">
    <source>
        <dbReference type="SAM" id="MobiDB-lite"/>
    </source>
</evidence>